<dbReference type="PATRIC" id="fig|1125725.3.peg.2328"/>
<dbReference type="Gene3D" id="1.10.8.60">
    <property type="match status" value="1"/>
</dbReference>
<dbReference type="Pfam" id="PF05496">
    <property type="entry name" value="RuvB_N"/>
    <property type="match status" value="1"/>
</dbReference>
<dbReference type="SUPFAM" id="SSF52540">
    <property type="entry name" value="P-loop containing nucleoside triphosphate hydrolases"/>
    <property type="match status" value="1"/>
</dbReference>
<sequence length="369" mass="40612">MSGKRKIRTDAEMHDENAALAPSLSAPEDFSRIVRADFSGEEDAQENKLRPQLLNEFLGQETTKKNLSVFIAAARNREEALDHLFLIGPPGLGKTTLAQITAHELGADFKITSAPALDKPKDLVGILSTITPRTVFFIDEIHRLKPAIEEMLYIAMEDFELDWVIGQGAAARTVRIPIPPFTLVGATTRAGSVSTPLVSRFGIIEHLNYYTGEELASIIHRSAKLLSVSVDDDAAFLIASCSRGTPRVANRVLKRMRDFAQVDGRGRITKDIVEAGLSRLEIDSLGLERYDRTILRSVIENFGGGPVGAETLAISVGESLDTLVDYYEPYLIQCGLLQRTNRGRLATEKAYKHLGIEGAIRHENDGLLF</sequence>
<feature type="binding site" evidence="9">
    <location>
        <position position="94"/>
    </location>
    <ligand>
        <name>ATP</name>
        <dbReference type="ChEBI" id="CHEBI:30616"/>
    </ligand>
</feature>
<dbReference type="EC" id="3.6.4.-" evidence="9"/>
<evidence type="ECO:0000313" key="13">
    <source>
        <dbReference type="EMBL" id="ERK01496.1"/>
    </source>
</evidence>
<proteinExistence type="inferred from homology"/>
<evidence type="ECO:0000256" key="10">
    <source>
        <dbReference type="SAM" id="MobiDB-lite"/>
    </source>
</evidence>
<comment type="subcellular location">
    <subcellularLocation>
        <location evidence="9">Cytoplasm</location>
    </subcellularLocation>
</comment>
<evidence type="ECO:0000256" key="6">
    <source>
        <dbReference type="ARBA" id="ARBA00023125"/>
    </source>
</evidence>
<protein>
    <recommendedName>
        <fullName evidence="9">Holliday junction branch migration complex subunit RuvB</fullName>
        <ecNumber evidence="9">3.6.4.-</ecNumber>
    </recommendedName>
</protein>
<dbReference type="PANTHER" id="PTHR42848">
    <property type="match status" value="1"/>
</dbReference>
<dbReference type="Gene3D" id="3.40.50.300">
    <property type="entry name" value="P-loop containing nucleotide triphosphate hydrolases"/>
    <property type="match status" value="1"/>
</dbReference>
<feature type="binding site" evidence="9">
    <location>
        <position position="339"/>
    </location>
    <ligand>
        <name>DNA</name>
        <dbReference type="ChEBI" id="CHEBI:16991"/>
    </ligand>
</feature>
<dbReference type="InterPro" id="IPR008823">
    <property type="entry name" value="RuvB_wg_C"/>
</dbReference>
<feature type="binding site" evidence="9">
    <location>
        <position position="91"/>
    </location>
    <ligand>
        <name>ATP</name>
        <dbReference type="ChEBI" id="CHEBI:30616"/>
    </ligand>
</feature>
<keyword evidence="3 9" id="KW-0227">DNA damage</keyword>
<dbReference type="InterPro" id="IPR036390">
    <property type="entry name" value="WH_DNA-bd_sf"/>
</dbReference>
<dbReference type="GO" id="GO:0006281">
    <property type="term" value="P:DNA repair"/>
    <property type="evidence" value="ECO:0007669"/>
    <property type="project" value="UniProtKB-UniRule"/>
</dbReference>
<dbReference type="GO" id="GO:0016787">
    <property type="term" value="F:hydrolase activity"/>
    <property type="evidence" value="ECO:0007669"/>
    <property type="project" value="UniProtKB-KW"/>
</dbReference>
<dbReference type="SMART" id="SM00382">
    <property type="entry name" value="AAA"/>
    <property type="match status" value="1"/>
</dbReference>
<evidence type="ECO:0000259" key="11">
    <source>
        <dbReference type="SMART" id="SM00382"/>
    </source>
</evidence>
<dbReference type="GO" id="GO:0005737">
    <property type="term" value="C:cytoplasm"/>
    <property type="evidence" value="ECO:0007669"/>
    <property type="project" value="UniProtKB-SubCell"/>
</dbReference>
<dbReference type="HAMAP" id="MF_00016">
    <property type="entry name" value="DNA_HJ_migration_RuvB"/>
    <property type="match status" value="1"/>
</dbReference>
<dbReference type="InterPro" id="IPR008824">
    <property type="entry name" value="RuvB-like_N"/>
</dbReference>
<dbReference type="GO" id="GO:0005524">
    <property type="term" value="F:ATP binding"/>
    <property type="evidence" value="ECO:0007669"/>
    <property type="project" value="UniProtKB-UniRule"/>
</dbReference>
<feature type="binding site" evidence="9">
    <location>
        <position position="95"/>
    </location>
    <ligand>
        <name>Mg(2+)</name>
        <dbReference type="ChEBI" id="CHEBI:18420"/>
    </ligand>
</feature>
<comment type="similarity">
    <text evidence="9">Belongs to the RuvB family.</text>
</comment>
<evidence type="ECO:0000256" key="2">
    <source>
        <dbReference type="ARBA" id="ARBA00022741"/>
    </source>
</evidence>
<feature type="binding site" evidence="9">
    <location>
        <position position="49"/>
    </location>
    <ligand>
        <name>ATP</name>
        <dbReference type="ChEBI" id="CHEBI:30616"/>
    </ligand>
</feature>
<feature type="region of interest" description="Disordered" evidence="10">
    <location>
        <begin position="1"/>
        <end position="24"/>
    </location>
</feature>
<dbReference type="STRING" id="1125725.HMPREF1325_0729"/>
<dbReference type="InterPro" id="IPR041445">
    <property type="entry name" value="AAA_lid_4"/>
</dbReference>
<dbReference type="InterPro" id="IPR003593">
    <property type="entry name" value="AAA+_ATPase"/>
</dbReference>
<dbReference type="Pfam" id="PF05491">
    <property type="entry name" value="WHD_RuvB"/>
    <property type="match status" value="1"/>
</dbReference>
<dbReference type="Proteomes" id="UP000016412">
    <property type="component" value="Unassembled WGS sequence"/>
</dbReference>
<comment type="catalytic activity">
    <reaction evidence="9">
        <text>ATP + H2O = ADP + phosphate + H(+)</text>
        <dbReference type="Rhea" id="RHEA:13065"/>
        <dbReference type="ChEBI" id="CHEBI:15377"/>
        <dbReference type="ChEBI" id="CHEBI:15378"/>
        <dbReference type="ChEBI" id="CHEBI:30616"/>
        <dbReference type="ChEBI" id="CHEBI:43474"/>
        <dbReference type="ChEBI" id="CHEBI:456216"/>
    </reaction>
</comment>
<keyword evidence="2 9" id="KW-0547">Nucleotide-binding</keyword>
<dbReference type="GO" id="GO:0048476">
    <property type="term" value="C:Holliday junction resolvase complex"/>
    <property type="evidence" value="ECO:0007669"/>
    <property type="project" value="UniProtKB-UniRule"/>
</dbReference>
<feature type="region of interest" description="Head domain (RuvB-H)" evidence="9">
    <location>
        <begin position="284"/>
        <end position="369"/>
    </location>
</feature>
<feature type="binding site" evidence="9">
    <location>
        <position position="95"/>
    </location>
    <ligand>
        <name>ATP</name>
        <dbReference type="ChEBI" id="CHEBI:30616"/>
    </ligand>
</feature>
<evidence type="ECO:0000256" key="7">
    <source>
        <dbReference type="ARBA" id="ARBA00023172"/>
    </source>
</evidence>
<comment type="caution">
    <text evidence="12">The sequence shown here is derived from an EMBL/GenBank/DDBJ whole genome shotgun (WGS) entry which is preliminary data.</text>
</comment>
<keyword evidence="7 9" id="KW-0233">DNA recombination</keyword>
<dbReference type="PANTHER" id="PTHR42848:SF1">
    <property type="entry name" value="HOLLIDAY JUNCTION BRANCH MIGRATION COMPLEX SUBUNIT RUVB"/>
    <property type="match status" value="1"/>
</dbReference>
<feature type="domain" description="AAA+ ATPase" evidence="11">
    <location>
        <begin position="80"/>
        <end position="211"/>
    </location>
</feature>
<feature type="binding site" evidence="9">
    <location>
        <position position="247"/>
    </location>
    <ligand>
        <name>ATP</name>
        <dbReference type="ChEBI" id="CHEBI:30616"/>
    </ligand>
</feature>
<dbReference type="CDD" id="cd00009">
    <property type="entry name" value="AAA"/>
    <property type="match status" value="1"/>
</dbReference>
<evidence type="ECO:0000313" key="12">
    <source>
        <dbReference type="EMBL" id="ERF59710.1"/>
    </source>
</evidence>
<dbReference type="NCBIfam" id="TIGR00635">
    <property type="entry name" value="ruvB"/>
    <property type="match status" value="1"/>
</dbReference>
<keyword evidence="6 9" id="KW-0238">DNA-binding</keyword>
<dbReference type="InterPro" id="IPR036388">
    <property type="entry name" value="WH-like_DNA-bd_sf"/>
</dbReference>
<evidence type="ECO:0000256" key="1">
    <source>
        <dbReference type="ARBA" id="ARBA00022490"/>
    </source>
</evidence>
<evidence type="ECO:0000256" key="9">
    <source>
        <dbReference type="HAMAP-Rule" id="MF_00016"/>
    </source>
</evidence>
<keyword evidence="4 9" id="KW-0378">Hydrolase</keyword>
<organism evidence="12 14">
    <name type="scientific">Treponema socranskii subsp. socranskii VPI DR56BR1116 = ATCC 35536</name>
    <dbReference type="NCBI Taxonomy" id="1125725"/>
    <lineage>
        <taxon>Bacteria</taxon>
        <taxon>Pseudomonadati</taxon>
        <taxon>Spirochaetota</taxon>
        <taxon>Spirochaetia</taxon>
        <taxon>Spirochaetales</taxon>
        <taxon>Treponemataceae</taxon>
        <taxon>Treponema</taxon>
    </lineage>
</organism>
<keyword evidence="5 9" id="KW-0067">ATP-binding</keyword>
<comment type="domain">
    <text evidence="9">Has 3 domains, the large (RuvB-L) and small ATPase (RuvB-S) domains and the C-terminal head (RuvB-H) domain. The head domain binds DNA, while the ATPase domains jointly bind ATP, ADP or are empty depending on the state of the subunit in the translocation cycle. During a single DNA translocation step the structure of each domain remains the same, but their relative positions change.</text>
</comment>
<feature type="binding site" evidence="9">
    <location>
        <position position="210"/>
    </location>
    <ligand>
        <name>ATP</name>
        <dbReference type="ChEBI" id="CHEBI:30616"/>
    </ligand>
</feature>
<comment type="subunit">
    <text evidence="9">Homohexamer. Forms an RuvA(8)-RuvB(12)-Holliday junction (HJ) complex. HJ DNA is sandwiched between 2 RuvA tetramers; dsDNA enters through RuvA and exits via RuvB. An RuvB hexamer assembles on each DNA strand where it exits the tetramer. Each RuvB hexamer is contacted by two RuvA subunits (via domain III) on 2 adjacent RuvB subunits; this complex drives branch migration. In the full resolvosome a probable DNA-RuvA(4)-RuvB(12)-RuvC(2) complex forms which resolves the HJ.</text>
</comment>
<feature type="binding site" evidence="9">
    <location>
        <position position="50"/>
    </location>
    <ligand>
        <name>ATP</name>
        <dbReference type="ChEBI" id="CHEBI:30616"/>
    </ligand>
</feature>
<dbReference type="GO" id="GO:0006310">
    <property type="term" value="P:DNA recombination"/>
    <property type="evidence" value="ECO:0007669"/>
    <property type="project" value="UniProtKB-UniRule"/>
</dbReference>
<dbReference type="EMBL" id="AVQI01000056">
    <property type="protein sequence ID" value="ERK01496.1"/>
    <property type="molecule type" value="Genomic_DNA"/>
</dbReference>
<dbReference type="eggNOG" id="COG2255">
    <property type="taxonomic scope" value="Bacteria"/>
</dbReference>
<keyword evidence="1 9" id="KW-0963">Cytoplasm</keyword>
<dbReference type="InterPro" id="IPR027417">
    <property type="entry name" value="P-loop_NTPase"/>
</dbReference>
<dbReference type="GO" id="GO:0009378">
    <property type="term" value="F:four-way junction helicase activity"/>
    <property type="evidence" value="ECO:0007669"/>
    <property type="project" value="InterPro"/>
</dbReference>
<dbReference type="EMBL" id="AUZJ01000061">
    <property type="protein sequence ID" value="ERF59710.1"/>
    <property type="molecule type" value="Genomic_DNA"/>
</dbReference>
<keyword evidence="15" id="KW-1185">Reference proteome</keyword>
<feature type="binding site" evidence="9">
    <location>
        <position position="200"/>
    </location>
    <ligand>
        <name>ATP</name>
        <dbReference type="ChEBI" id="CHEBI:30616"/>
    </ligand>
</feature>
<feature type="binding site" evidence="9">
    <location>
        <begin position="157"/>
        <end position="159"/>
    </location>
    <ligand>
        <name>ATP</name>
        <dbReference type="ChEBI" id="CHEBI:30616"/>
    </ligand>
</feature>
<feature type="binding site" evidence="9">
    <location>
        <position position="344"/>
    </location>
    <ligand>
        <name>DNA</name>
        <dbReference type="ChEBI" id="CHEBI:16991"/>
    </ligand>
</feature>
<dbReference type="SUPFAM" id="SSF46785">
    <property type="entry name" value="Winged helix' DNA-binding domain"/>
    <property type="match status" value="1"/>
</dbReference>
<keyword evidence="12" id="KW-0347">Helicase</keyword>
<evidence type="ECO:0000256" key="8">
    <source>
        <dbReference type="ARBA" id="ARBA00023204"/>
    </source>
</evidence>
<evidence type="ECO:0000256" key="4">
    <source>
        <dbReference type="ARBA" id="ARBA00022801"/>
    </source>
</evidence>
<dbReference type="InterPro" id="IPR004605">
    <property type="entry name" value="DNA_helicase_Holl-junc_RuvB"/>
</dbReference>
<reference evidence="14 15" key="1">
    <citation type="submission" date="2013-08" db="EMBL/GenBank/DDBJ databases">
        <authorList>
            <person name="Durkin A.S."/>
            <person name="Haft D.R."/>
            <person name="McCorrison J."/>
            <person name="Torralba M."/>
            <person name="Gillis M."/>
            <person name="Haft D.H."/>
            <person name="Methe B."/>
            <person name="Sutton G."/>
            <person name="Nelson K.E."/>
        </authorList>
    </citation>
    <scope>NUCLEOTIDE SEQUENCE [LARGE SCALE GENOMIC DNA]</scope>
    <source>
        <strain evidence="13 15">ATCC 35536</strain>
        <strain evidence="12 14">VPI DR56BR1116</strain>
    </source>
</reference>
<evidence type="ECO:0000256" key="5">
    <source>
        <dbReference type="ARBA" id="ARBA00022840"/>
    </source>
</evidence>
<evidence type="ECO:0000313" key="14">
    <source>
        <dbReference type="Proteomes" id="UP000016412"/>
    </source>
</evidence>
<accession>U2LB04</accession>
<name>U2LB04_TRESO</name>
<dbReference type="Gene3D" id="1.10.10.10">
    <property type="entry name" value="Winged helix-like DNA-binding domain superfamily/Winged helix DNA-binding domain"/>
    <property type="match status" value="1"/>
</dbReference>
<gene>
    <name evidence="9 12" type="primary">ruvB</name>
    <name evidence="13" type="ORF">HMPREF0860_1453</name>
    <name evidence="12" type="ORF">HMPREF1325_0729</name>
</gene>
<keyword evidence="8 9" id="KW-0234">DNA repair</keyword>
<dbReference type="Proteomes" id="UP000016646">
    <property type="component" value="Unassembled WGS sequence"/>
</dbReference>
<dbReference type="GO" id="GO:0000400">
    <property type="term" value="F:four-way junction DNA binding"/>
    <property type="evidence" value="ECO:0007669"/>
    <property type="project" value="UniProtKB-UniRule"/>
</dbReference>
<dbReference type="NCBIfam" id="NF000868">
    <property type="entry name" value="PRK00080.1"/>
    <property type="match status" value="1"/>
</dbReference>
<feature type="compositionally biased region" description="Basic and acidic residues" evidence="10">
    <location>
        <begin position="8"/>
        <end position="17"/>
    </location>
</feature>
<dbReference type="Pfam" id="PF17864">
    <property type="entry name" value="AAA_lid_4"/>
    <property type="match status" value="1"/>
</dbReference>
<feature type="binding site" evidence="9">
    <location>
        <position position="96"/>
    </location>
    <ligand>
        <name>ATP</name>
        <dbReference type="ChEBI" id="CHEBI:30616"/>
    </ligand>
</feature>
<comment type="function">
    <text evidence="9">The RuvA-RuvB-RuvC complex processes Holliday junction (HJ) DNA during genetic recombination and DNA repair, while the RuvA-RuvB complex plays an important role in the rescue of blocked DNA replication forks via replication fork reversal (RFR). RuvA specifically binds to HJ cruciform DNA, conferring on it an open structure. The RuvB hexamer acts as an ATP-dependent pump, pulling dsDNA into and through the RuvAB complex. RuvB forms 2 homohexamers on either side of HJ DNA bound by 1 or 2 RuvA tetramers; 4 subunits per hexamer contact DNA at a time. Coordinated motions by a converter formed by DNA-disengaged RuvB subunits stimulates ATP hydrolysis and nucleotide exchange. Immobilization of the converter enables RuvB to convert the ATP-contained energy into a lever motion, pulling 2 nucleotides of DNA out of the RuvA tetramer per ATP hydrolyzed, thus driving DNA branch migration. The RuvB motors rotate together with the DNA substrate, which together with the progressing nucleotide cycle form the mechanistic basis for DNA recombination by continuous HJ branch migration. Branch migration allows RuvC to scan DNA until it finds its consensus sequence, where it cleaves and resolves cruciform DNA.</text>
</comment>
<feature type="region of interest" description="Small ATPAse domain (RuvB-S)" evidence="9">
    <location>
        <begin position="211"/>
        <end position="281"/>
    </location>
</feature>
<evidence type="ECO:0000313" key="15">
    <source>
        <dbReference type="Proteomes" id="UP000016646"/>
    </source>
</evidence>
<comment type="caution">
    <text evidence="9">Lacks conserved residue(s) required for the propagation of feature annotation.</text>
</comment>
<evidence type="ECO:0000256" key="3">
    <source>
        <dbReference type="ARBA" id="ARBA00022763"/>
    </source>
</evidence>
<dbReference type="AlphaFoldDB" id="U2LB04"/>